<dbReference type="RefSeq" id="WP_256329230.1">
    <property type="nucleotide sequence ID" value="NZ_FNHU01000007.1"/>
</dbReference>
<accession>A0A1G9W5P3</accession>
<dbReference type="Gene3D" id="3.40.50.1010">
    <property type="entry name" value="5'-nuclease"/>
    <property type="match status" value="1"/>
</dbReference>
<comment type="cofactor">
    <cofactor evidence="6">
        <name>Mg(2+)</name>
        <dbReference type="ChEBI" id="CHEBI:18420"/>
    </cofactor>
</comment>
<comment type="similarity">
    <text evidence="6">Belongs to the PINc/VapC protein family.</text>
</comment>
<evidence type="ECO:0000256" key="3">
    <source>
        <dbReference type="ARBA" id="ARBA00022723"/>
    </source>
</evidence>
<evidence type="ECO:0000259" key="7">
    <source>
        <dbReference type="Pfam" id="PF01850"/>
    </source>
</evidence>
<keyword evidence="3 6" id="KW-0479">Metal-binding</keyword>
<dbReference type="GO" id="GO:0004540">
    <property type="term" value="F:RNA nuclease activity"/>
    <property type="evidence" value="ECO:0007669"/>
    <property type="project" value="InterPro"/>
</dbReference>
<evidence type="ECO:0000313" key="8">
    <source>
        <dbReference type="EMBL" id="SDM79809.1"/>
    </source>
</evidence>
<dbReference type="GO" id="GO:0000287">
    <property type="term" value="F:magnesium ion binding"/>
    <property type="evidence" value="ECO:0007669"/>
    <property type="project" value="UniProtKB-UniRule"/>
</dbReference>
<dbReference type="SUPFAM" id="SSF88723">
    <property type="entry name" value="PIN domain-like"/>
    <property type="match status" value="1"/>
</dbReference>
<keyword evidence="1 6" id="KW-1277">Toxin-antitoxin system</keyword>
<feature type="domain" description="PIN" evidence="7">
    <location>
        <begin position="1"/>
        <end position="119"/>
    </location>
</feature>
<proteinExistence type="inferred from homology"/>
<comment type="function">
    <text evidence="6">Toxic component of a toxin-antitoxin (TA) system. An RNase.</text>
</comment>
<gene>
    <name evidence="6" type="primary">vapC</name>
    <name evidence="8" type="ORF">SAMN04487766_1075</name>
</gene>
<dbReference type="EC" id="3.1.-.-" evidence="6"/>
<feature type="binding site" evidence="6">
    <location>
        <position position="4"/>
    </location>
    <ligand>
        <name>Mg(2+)</name>
        <dbReference type="ChEBI" id="CHEBI:18420"/>
    </ligand>
</feature>
<keyword evidence="4 6" id="KW-0378">Hydrolase</keyword>
<dbReference type="AlphaFoldDB" id="A0A1G9W5P3"/>
<dbReference type="InterPro" id="IPR022907">
    <property type="entry name" value="VapC_family"/>
</dbReference>
<evidence type="ECO:0000256" key="4">
    <source>
        <dbReference type="ARBA" id="ARBA00022801"/>
    </source>
</evidence>
<dbReference type="InterPro" id="IPR029060">
    <property type="entry name" value="PIN-like_dom_sf"/>
</dbReference>
<dbReference type="HAMAP" id="MF_00265">
    <property type="entry name" value="VapC_Nob1"/>
    <property type="match status" value="1"/>
</dbReference>
<reference evidence="8 9" key="1">
    <citation type="submission" date="2016-10" db="EMBL/GenBank/DDBJ databases">
        <authorList>
            <person name="de Groot N.N."/>
        </authorList>
    </citation>
    <scope>NUCLEOTIDE SEQUENCE [LARGE SCALE GENOMIC DNA]</scope>
    <source>
        <strain evidence="8 9">KPR-7B</strain>
    </source>
</reference>
<keyword evidence="5 6" id="KW-0460">Magnesium</keyword>
<evidence type="ECO:0000256" key="1">
    <source>
        <dbReference type="ARBA" id="ARBA00022649"/>
    </source>
</evidence>
<evidence type="ECO:0000256" key="2">
    <source>
        <dbReference type="ARBA" id="ARBA00022722"/>
    </source>
</evidence>
<dbReference type="GO" id="GO:0016787">
    <property type="term" value="F:hydrolase activity"/>
    <property type="evidence" value="ECO:0007669"/>
    <property type="project" value="UniProtKB-KW"/>
</dbReference>
<evidence type="ECO:0000256" key="5">
    <source>
        <dbReference type="ARBA" id="ARBA00022842"/>
    </source>
</evidence>
<dbReference type="EMBL" id="FNHU01000007">
    <property type="protein sequence ID" value="SDM79809.1"/>
    <property type="molecule type" value="Genomic_DNA"/>
</dbReference>
<dbReference type="InterPro" id="IPR002716">
    <property type="entry name" value="PIN_dom"/>
</dbReference>
<sequence length="134" mass="14175">MYIDTSAIGLVLLDQEGADSAQAILDAAIHRDRLISSVLLKIETARLAHRTRITEEAAAQALSDVSLVGINNDIVERACSFVGELKSLDAIHLATAVILDDPRDPVTVLTHNARLAAAARAQGLRALDPAESSA</sequence>
<feature type="binding site" evidence="6">
    <location>
        <position position="89"/>
    </location>
    <ligand>
        <name>Mg(2+)</name>
        <dbReference type="ChEBI" id="CHEBI:18420"/>
    </ligand>
</feature>
<dbReference type="Pfam" id="PF01850">
    <property type="entry name" value="PIN"/>
    <property type="match status" value="1"/>
</dbReference>
<dbReference type="Proteomes" id="UP000199671">
    <property type="component" value="Unassembled WGS sequence"/>
</dbReference>
<dbReference type="GO" id="GO:0090729">
    <property type="term" value="F:toxin activity"/>
    <property type="evidence" value="ECO:0007669"/>
    <property type="project" value="UniProtKB-KW"/>
</dbReference>
<keyword evidence="6" id="KW-0800">Toxin</keyword>
<evidence type="ECO:0000256" key="6">
    <source>
        <dbReference type="HAMAP-Rule" id="MF_00265"/>
    </source>
</evidence>
<name>A0A1G9W5P3_9ACTO</name>
<evidence type="ECO:0000313" key="9">
    <source>
        <dbReference type="Proteomes" id="UP000199671"/>
    </source>
</evidence>
<protein>
    <recommendedName>
        <fullName evidence="6">Ribonuclease VapC</fullName>
        <shortName evidence="6">RNase VapC</shortName>
        <ecNumber evidence="6">3.1.-.-</ecNumber>
    </recommendedName>
    <alternativeName>
        <fullName evidence="6">Toxin VapC</fullName>
    </alternativeName>
</protein>
<organism evidence="8 9">
    <name type="scientific">Actinomyces ruminicola</name>
    <dbReference type="NCBI Taxonomy" id="332524"/>
    <lineage>
        <taxon>Bacteria</taxon>
        <taxon>Bacillati</taxon>
        <taxon>Actinomycetota</taxon>
        <taxon>Actinomycetes</taxon>
        <taxon>Actinomycetales</taxon>
        <taxon>Actinomycetaceae</taxon>
        <taxon>Actinomyces</taxon>
    </lineage>
</organism>
<keyword evidence="2 6" id="KW-0540">Nuclease</keyword>